<name>A0ABQ3DLF1_9ACTN</name>
<evidence type="ECO:0000313" key="4">
    <source>
        <dbReference type="EMBL" id="GHB06314.1"/>
    </source>
</evidence>
<evidence type="ECO:0000256" key="2">
    <source>
        <dbReference type="RuleBase" id="RU003749"/>
    </source>
</evidence>
<dbReference type="InterPro" id="IPR036513">
    <property type="entry name" value="STAS_dom_sf"/>
</dbReference>
<dbReference type="InterPro" id="IPR002645">
    <property type="entry name" value="STAS_dom"/>
</dbReference>
<comment type="caution">
    <text evidence="4">The sequence shown here is derived from an EMBL/GenBank/DDBJ whole genome shotgun (WGS) entry which is preliminary data.</text>
</comment>
<keyword evidence="5" id="KW-1185">Reference proteome</keyword>
<evidence type="ECO:0000313" key="5">
    <source>
        <dbReference type="Proteomes" id="UP000599437"/>
    </source>
</evidence>
<protein>
    <recommendedName>
        <fullName evidence="2">Anti-sigma factor antagonist</fullName>
    </recommendedName>
</protein>
<gene>
    <name evidence="4" type="primary">rsbV</name>
    <name evidence="4" type="ORF">GCM10010346_31950</name>
</gene>
<feature type="domain" description="STAS" evidence="3">
    <location>
        <begin position="19"/>
        <end position="111"/>
    </location>
</feature>
<dbReference type="SUPFAM" id="SSF52091">
    <property type="entry name" value="SpoIIaa-like"/>
    <property type="match status" value="1"/>
</dbReference>
<dbReference type="InterPro" id="IPR058548">
    <property type="entry name" value="MlaB-like_STAS"/>
</dbReference>
<dbReference type="PANTHER" id="PTHR33495:SF2">
    <property type="entry name" value="ANTI-SIGMA FACTOR ANTAGONIST TM_1081-RELATED"/>
    <property type="match status" value="1"/>
</dbReference>
<dbReference type="EMBL" id="BMVO01000008">
    <property type="protein sequence ID" value="GHB06314.1"/>
    <property type="molecule type" value="Genomic_DNA"/>
</dbReference>
<dbReference type="Proteomes" id="UP000599437">
    <property type="component" value="Unassembled WGS sequence"/>
</dbReference>
<comment type="similarity">
    <text evidence="1 2">Belongs to the anti-sigma-factor antagonist family.</text>
</comment>
<organism evidence="4 5">
    <name type="scientific">Streptomyces chryseus</name>
    <dbReference type="NCBI Taxonomy" id="68186"/>
    <lineage>
        <taxon>Bacteria</taxon>
        <taxon>Bacillati</taxon>
        <taxon>Actinomycetota</taxon>
        <taxon>Actinomycetes</taxon>
        <taxon>Kitasatosporales</taxon>
        <taxon>Streptomycetaceae</taxon>
        <taxon>Streptomyces</taxon>
    </lineage>
</organism>
<dbReference type="CDD" id="cd07043">
    <property type="entry name" value="STAS_anti-anti-sigma_factors"/>
    <property type="match status" value="1"/>
</dbReference>
<evidence type="ECO:0000256" key="1">
    <source>
        <dbReference type="ARBA" id="ARBA00009013"/>
    </source>
</evidence>
<dbReference type="PANTHER" id="PTHR33495">
    <property type="entry name" value="ANTI-SIGMA FACTOR ANTAGONIST TM_1081-RELATED-RELATED"/>
    <property type="match status" value="1"/>
</dbReference>
<evidence type="ECO:0000259" key="3">
    <source>
        <dbReference type="PROSITE" id="PS50801"/>
    </source>
</evidence>
<dbReference type="NCBIfam" id="TIGR00377">
    <property type="entry name" value="ant_ant_sig"/>
    <property type="match status" value="1"/>
</dbReference>
<sequence>MNDTFLVGVHATGPDSCRITLAGDLDVVSAPDLRQAVQAAVAGHRSVLVDCRGLTFCDCSGLNALLGAARAAKAGGADLRLCAVPRAVARLLRLSHTGGAFTIEPERAEAR</sequence>
<dbReference type="RefSeq" id="WP_167518841.1">
    <property type="nucleotide sequence ID" value="NZ_BMVO01000008.1"/>
</dbReference>
<dbReference type="PROSITE" id="PS50801">
    <property type="entry name" value="STAS"/>
    <property type="match status" value="1"/>
</dbReference>
<reference evidence="5" key="1">
    <citation type="journal article" date="2019" name="Int. J. Syst. Evol. Microbiol.">
        <title>The Global Catalogue of Microorganisms (GCM) 10K type strain sequencing project: providing services to taxonomists for standard genome sequencing and annotation.</title>
        <authorList>
            <consortium name="The Broad Institute Genomics Platform"/>
            <consortium name="The Broad Institute Genome Sequencing Center for Infectious Disease"/>
            <person name="Wu L."/>
            <person name="Ma J."/>
        </authorList>
    </citation>
    <scope>NUCLEOTIDE SEQUENCE [LARGE SCALE GENOMIC DNA]</scope>
    <source>
        <strain evidence="5">JCM 4737</strain>
    </source>
</reference>
<proteinExistence type="inferred from homology"/>
<dbReference type="Gene3D" id="3.30.750.24">
    <property type="entry name" value="STAS domain"/>
    <property type="match status" value="1"/>
</dbReference>
<dbReference type="InterPro" id="IPR003658">
    <property type="entry name" value="Anti-sigma_ant"/>
</dbReference>
<accession>A0ABQ3DLF1</accession>
<dbReference type="Pfam" id="PF13466">
    <property type="entry name" value="STAS_2"/>
    <property type="match status" value="1"/>
</dbReference>